<evidence type="ECO:0000256" key="2">
    <source>
        <dbReference type="SAM" id="SignalP"/>
    </source>
</evidence>
<gene>
    <name evidence="3" type="ORF">O6P37_08915</name>
</gene>
<sequence length="230" mass="23354">MNRALVPVLAVLCLATACARTDDGTAVAASQPPGSEESSQPSSSSPPVTPPSGPIDFGVVPTDRVPVPPGTVTCSPEARPAAEATVPGPGPTAPVITVAVPDGFGPPQPSGDGVLIAGPEDIKALVTVTPTDEEPAYAFETYSDRLVADSSISAVSVLPGELCDYSGQELMGTLSNTEQDAIEYRDRIVHIWTPDGGMYLAAVHVTAPMAAAGFEAAAEVFTGDFAVALP</sequence>
<dbReference type="Proteomes" id="UP001142153">
    <property type="component" value="Unassembled WGS sequence"/>
</dbReference>
<evidence type="ECO:0000313" key="4">
    <source>
        <dbReference type="Proteomes" id="UP001142153"/>
    </source>
</evidence>
<name>A0ABT4PR01_9MYCO</name>
<dbReference type="RefSeq" id="WP_269893729.1">
    <property type="nucleotide sequence ID" value="NZ_JAPZPY010000003.1"/>
</dbReference>
<evidence type="ECO:0000256" key="1">
    <source>
        <dbReference type="SAM" id="MobiDB-lite"/>
    </source>
</evidence>
<reference evidence="3" key="1">
    <citation type="submission" date="2022-12" db="EMBL/GenBank/DDBJ databases">
        <authorList>
            <person name="Deng Y."/>
            <person name="Zhang Y.-Q."/>
        </authorList>
    </citation>
    <scope>NUCLEOTIDE SEQUENCE</scope>
    <source>
        <strain evidence="3">CPCC 205372</strain>
    </source>
</reference>
<proteinExistence type="predicted"/>
<feature type="signal peptide" evidence="2">
    <location>
        <begin position="1"/>
        <end position="19"/>
    </location>
</feature>
<evidence type="ECO:0008006" key="5">
    <source>
        <dbReference type="Google" id="ProtNLM"/>
    </source>
</evidence>
<accession>A0ABT4PR01</accession>
<dbReference type="PROSITE" id="PS51257">
    <property type="entry name" value="PROKAR_LIPOPROTEIN"/>
    <property type="match status" value="1"/>
</dbReference>
<organism evidence="3 4">
    <name type="scientific">Mycobacterium hippophais</name>
    <dbReference type="NCBI Taxonomy" id="3016340"/>
    <lineage>
        <taxon>Bacteria</taxon>
        <taxon>Bacillati</taxon>
        <taxon>Actinomycetota</taxon>
        <taxon>Actinomycetes</taxon>
        <taxon>Mycobacteriales</taxon>
        <taxon>Mycobacteriaceae</taxon>
        <taxon>Mycobacterium</taxon>
    </lineage>
</organism>
<keyword evidence="4" id="KW-1185">Reference proteome</keyword>
<feature type="region of interest" description="Disordered" evidence="1">
    <location>
        <begin position="25"/>
        <end position="91"/>
    </location>
</feature>
<evidence type="ECO:0000313" key="3">
    <source>
        <dbReference type="EMBL" id="MCZ8378979.1"/>
    </source>
</evidence>
<dbReference type="EMBL" id="JAPZPY010000003">
    <property type="protein sequence ID" value="MCZ8378979.1"/>
    <property type="molecule type" value="Genomic_DNA"/>
</dbReference>
<keyword evidence="2" id="KW-0732">Signal</keyword>
<feature type="compositionally biased region" description="Low complexity" evidence="1">
    <location>
        <begin position="30"/>
        <end position="46"/>
    </location>
</feature>
<comment type="caution">
    <text evidence="3">The sequence shown here is derived from an EMBL/GenBank/DDBJ whole genome shotgun (WGS) entry which is preliminary data.</text>
</comment>
<feature type="chain" id="PRO_5046271488" description="Lipoprotein LpqN" evidence="2">
    <location>
        <begin position="20"/>
        <end position="230"/>
    </location>
</feature>
<protein>
    <recommendedName>
        <fullName evidence="5">Lipoprotein LpqN</fullName>
    </recommendedName>
</protein>